<dbReference type="PANTHER" id="PTHR31286:SF173">
    <property type="entry name" value="DUF4283 DOMAIN-CONTAINING PROTEIN"/>
    <property type="match status" value="1"/>
</dbReference>
<accession>A0A7J8P9C3</accession>
<keyword evidence="1" id="KW-0863">Zinc-finger</keyword>
<dbReference type="PROSITE" id="PS50158">
    <property type="entry name" value="ZF_CCHC"/>
    <property type="match status" value="1"/>
</dbReference>
<evidence type="ECO:0000313" key="4">
    <source>
        <dbReference type="Proteomes" id="UP000593578"/>
    </source>
</evidence>
<dbReference type="PANTHER" id="PTHR31286">
    <property type="entry name" value="GLYCINE-RICH CELL WALL STRUCTURAL PROTEIN 1.8-LIKE"/>
    <property type="match status" value="1"/>
</dbReference>
<dbReference type="AlphaFoldDB" id="A0A7J8P9C3"/>
<keyword evidence="1" id="KW-0862">Zinc</keyword>
<evidence type="ECO:0000259" key="2">
    <source>
        <dbReference type="PROSITE" id="PS50158"/>
    </source>
</evidence>
<gene>
    <name evidence="3" type="ORF">Gorai_016626</name>
</gene>
<dbReference type="GO" id="GO:0008270">
    <property type="term" value="F:zinc ion binding"/>
    <property type="evidence" value="ECO:0007669"/>
    <property type="project" value="UniProtKB-KW"/>
</dbReference>
<comment type="caution">
    <text evidence="3">The sequence shown here is derived from an EMBL/GenBank/DDBJ whole genome shotgun (WGS) entry which is preliminary data.</text>
</comment>
<dbReference type="InterPro" id="IPR001878">
    <property type="entry name" value="Znf_CCHC"/>
</dbReference>
<keyword evidence="1" id="KW-0479">Metal-binding</keyword>
<sequence>MAMLVDLTMEPTISWKDMLIGKSSTIPGKVIAPIGIEVEDDFELLEGDTKKYFVNGIPSIEFSEGYLIVQLWTISFYPAQPFLSIVMSWIRLPSLPGYMYERKILLEVGEMIGKQVEYEFLPMVCFGCGRYGHVNEACLNRVFRPSVERETLPSGSSPMDLVMANKGTRGRWIGGVAILVLEGGLDLGKHMTVTFKENKIQNPVNRRMGILSWVLVGIFHGLLDGFLGRKLGVAGVEES</sequence>
<evidence type="ECO:0000313" key="3">
    <source>
        <dbReference type="EMBL" id="MBA0585865.1"/>
    </source>
</evidence>
<dbReference type="GO" id="GO:0003676">
    <property type="term" value="F:nucleic acid binding"/>
    <property type="evidence" value="ECO:0007669"/>
    <property type="project" value="InterPro"/>
</dbReference>
<evidence type="ECO:0000256" key="1">
    <source>
        <dbReference type="PROSITE-ProRule" id="PRU00047"/>
    </source>
</evidence>
<organism evidence="3 4">
    <name type="scientific">Gossypium raimondii</name>
    <name type="common">Peruvian cotton</name>
    <name type="synonym">Gossypium klotzschianum subsp. raimondii</name>
    <dbReference type="NCBI Taxonomy" id="29730"/>
    <lineage>
        <taxon>Eukaryota</taxon>
        <taxon>Viridiplantae</taxon>
        <taxon>Streptophyta</taxon>
        <taxon>Embryophyta</taxon>
        <taxon>Tracheophyta</taxon>
        <taxon>Spermatophyta</taxon>
        <taxon>Magnoliopsida</taxon>
        <taxon>eudicotyledons</taxon>
        <taxon>Gunneridae</taxon>
        <taxon>Pentapetalae</taxon>
        <taxon>rosids</taxon>
        <taxon>malvids</taxon>
        <taxon>Malvales</taxon>
        <taxon>Malvaceae</taxon>
        <taxon>Malvoideae</taxon>
        <taxon>Gossypium</taxon>
    </lineage>
</organism>
<dbReference type="Proteomes" id="UP000593578">
    <property type="component" value="Unassembled WGS sequence"/>
</dbReference>
<dbReference type="EMBL" id="JABEZZ010000005">
    <property type="protein sequence ID" value="MBA0585865.1"/>
    <property type="molecule type" value="Genomic_DNA"/>
</dbReference>
<feature type="domain" description="CCHC-type" evidence="2">
    <location>
        <begin position="125"/>
        <end position="138"/>
    </location>
</feature>
<dbReference type="InterPro" id="IPR040256">
    <property type="entry name" value="At4g02000-like"/>
</dbReference>
<name>A0A7J8P9C3_GOSRA</name>
<reference evidence="3 4" key="1">
    <citation type="journal article" date="2019" name="Genome Biol. Evol.">
        <title>Insights into the evolution of the New World diploid cottons (Gossypium, subgenus Houzingenia) based on genome sequencing.</title>
        <authorList>
            <person name="Grover C.E."/>
            <person name="Arick M.A. 2nd"/>
            <person name="Thrash A."/>
            <person name="Conover J.L."/>
            <person name="Sanders W.S."/>
            <person name="Peterson D.G."/>
            <person name="Frelichowski J.E."/>
            <person name="Scheffler J.A."/>
            <person name="Scheffler B.E."/>
            <person name="Wendel J.F."/>
        </authorList>
    </citation>
    <scope>NUCLEOTIDE SEQUENCE [LARGE SCALE GENOMIC DNA]</scope>
    <source>
        <strain evidence="3">8</strain>
        <tissue evidence="3">Leaf</tissue>
    </source>
</reference>
<proteinExistence type="predicted"/>
<protein>
    <recommendedName>
        <fullName evidence="2">CCHC-type domain-containing protein</fullName>
    </recommendedName>
</protein>